<dbReference type="InterPro" id="IPR001482">
    <property type="entry name" value="T2SS/T4SS_dom"/>
</dbReference>
<dbReference type="InterPro" id="IPR027417">
    <property type="entry name" value="P-loop_NTPase"/>
</dbReference>
<dbReference type="AlphaFoldDB" id="A0A2U2RL59"/>
<keyword evidence="4" id="KW-1185">Reference proteome</keyword>
<name>A0A2U2RL59_9MICO</name>
<evidence type="ECO:0000313" key="3">
    <source>
        <dbReference type="EMBL" id="PWH06514.1"/>
    </source>
</evidence>
<dbReference type="PANTHER" id="PTHR30486">
    <property type="entry name" value="TWITCHING MOTILITY PROTEIN PILT"/>
    <property type="match status" value="1"/>
</dbReference>
<accession>A0A2U2RL59</accession>
<dbReference type="InterPro" id="IPR050921">
    <property type="entry name" value="T4SS_GSP_E_ATPase"/>
</dbReference>
<sequence length="409" mass="42224">MSAPAAAVEGIVERVREDLAADPGPVDVARVSRALRSEGRVLGAAAMLEVTARVRDHVAGLGPLQGLLGADVTDVLVNGDGTIWVDDPEGLHRSEVRIDPREARELAVRLATLGGRRLDDAAPCADARLPGGIRFHGVLPPLSTGGALISLRLPARRALSLADLEAAGALPGPAPAILRALVTARAAFVVTGGTGSGKTTLLGALLSLTDAQERIVVIEDAQELRIDHPHVVHLQSRHANSEGSGGVGLIDLVRQSLRMRPDRVVLGECRGGEVRELLQALNTGHEGGCGTLHANTALDVPARLEALGALGGLDRQALAAQAASALEVIVHLGRPGGRRRVVEVAVLERGADGGLRAVSALDLRDEEPAAGPGWERLAVRLHLDPGILEGAVGGPARARGRHAAGAGAR</sequence>
<comment type="similarity">
    <text evidence="1">Belongs to the GSP E family.</text>
</comment>
<dbReference type="Gene3D" id="3.40.50.300">
    <property type="entry name" value="P-loop containing nucleotide triphosphate hydrolases"/>
    <property type="match status" value="1"/>
</dbReference>
<organism evidence="3 4">
    <name type="scientific">Brachybacterium endophyticum</name>
    <dbReference type="NCBI Taxonomy" id="2182385"/>
    <lineage>
        <taxon>Bacteria</taxon>
        <taxon>Bacillati</taxon>
        <taxon>Actinomycetota</taxon>
        <taxon>Actinomycetes</taxon>
        <taxon>Micrococcales</taxon>
        <taxon>Dermabacteraceae</taxon>
        <taxon>Brachybacterium</taxon>
    </lineage>
</organism>
<proteinExistence type="inferred from homology"/>
<comment type="caution">
    <text evidence="3">The sequence shown here is derived from an EMBL/GenBank/DDBJ whole genome shotgun (WGS) entry which is preliminary data.</text>
</comment>
<reference evidence="3 4" key="1">
    <citation type="submission" date="2018-05" db="EMBL/GenBank/DDBJ databases">
        <title>Brachybacterium sp. M1HQ-2T, whole genome shotgun sequence.</title>
        <authorList>
            <person name="Tuo L."/>
        </authorList>
    </citation>
    <scope>NUCLEOTIDE SEQUENCE [LARGE SCALE GENOMIC DNA]</scope>
    <source>
        <strain evidence="3 4">M1HQ-2</strain>
    </source>
</reference>
<dbReference type="CDD" id="cd01130">
    <property type="entry name" value="VirB11-like_ATPase"/>
    <property type="match status" value="1"/>
</dbReference>
<evidence type="ECO:0000259" key="2">
    <source>
        <dbReference type="Pfam" id="PF00437"/>
    </source>
</evidence>
<dbReference type="OrthoDB" id="9810761at2"/>
<protein>
    <submittedName>
        <fullName evidence="3">Secretion system protein E</fullName>
    </submittedName>
</protein>
<dbReference type="InterPro" id="IPR022399">
    <property type="entry name" value="TadA-like_ATPase"/>
</dbReference>
<feature type="domain" description="Bacterial type II secretion system protein E" evidence="2">
    <location>
        <begin position="60"/>
        <end position="332"/>
    </location>
</feature>
<evidence type="ECO:0000313" key="4">
    <source>
        <dbReference type="Proteomes" id="UP000245590"/>
    </source>
</evidence>
<gene>
    <name evidence="3" type="ORF">DEO23_06010</name>
</gene>
<dbReference type="NCBIfam" id="TIGR03819">
    <property type="entry name" value="heli_sec_ATPase"/>
    <property type="match status" value="1"/>
</dbReference>
<dbReference type="PANTHER" id="PTHR30486:SF6">
    <property type="entry name" value="TYPE IV PILUS RETRACTATION ATPASE PILT"/>
    <property type="match status" value="1"/>
</dbReference>
<dbReference type="Pfam" id="PF00437">
    <property type="entry name" value="T2SSE"/>
    <property type="match status" value="1"/>
</dbReference>
<dbReference type="EMBL" id="QFKX01000002">
    <property type="protein sequence ID" value="PWH06514.1"/>
    <property type="molecule type" value="Genomic_DNA"/>
</dbReference>
<dbReference type="Gene3D" id="3.30.450.380">
    <property type="match status" value="1"/>
</dbReference>
<dbReference type="Proteomes" id="UP000245590">
    <property type="component" value="Unassembled WGS sequence"/>
</dbReference>
<evidence type="ECO:0000256" key="1">
    <source>
        <dbReference type="ARBA" id="ARBA00006611"/>
    </source>
</evidence>
<dbReference type="SUPFAM" id="SSF52540">
    <property type="entry name" value="P-loop containing nucleoside triphosphate hydrolases"/>
    <property type="match status" value="1"/>
</dbReference>
<dbReference type="GO" id="GO:0016887">
    <property type="term" value="F:ATP hydrolysis activity"/>
    <property type="evidence" value="ECO:0007669"/>
    <property type="project" value="InterPro"/>
</dbReference>
<dbReference type="RefSeq" id="WP_109275107.1">
    <property type="nucleotide sequence ID" value="NZ_QFKX01000002.1"/>
</dbReference>